<keyword evidence="4" id="KW-1185">Reference proteome</keyword>
<dbReference type="SUPFAM" id="SSF56300">
    <property type="entry name" value="Metallo-dependent phosphatases"/>
    <property type="match status" value="1"/>
</dbReference>
<feature type="domain" description="PhoD-like phosphatase metallophosphatase" evidence="1">
    <location>
        <begin position="145"/>
        <end position="492"/>
    </location>
</feature>
<dbReference type="PROSITE" id="PS51257">
    <property type="entry name" value="PROKAR_LIPOPROTEIN"/>
    <property type="match status" value="1"/>
</dbReference>
<reference evidence="3 4" key="1">
    <citation type="submission" date="2024-03" db="EMBL/GenBank/DDBJ databases">
        <title>Actinomycetospora sp. OC33-EN06, a novel actinomycete isolated from wild orchid (Aerides multiflora).</title>
        <authorList>
            <person name="Suriyachadkun C."/>
        </authorList>
    </citation>
    <scope>NUCLEOTIDE SEQUENCE [LARGE SCALE GENOMIC DNA]</scope>
    <source>
        <strain evidence="3 4">OC33-EN06</strain>
    </source>
</reference>
<sequence>MSPSLSRRRVLSLATAAGGVAALSACSSGAPGSAALVRSDRPVLTHGVQSGEVTADSGLVWTRADRPARMVVEVASDPSFRDARTITGPDLVPSADGTGRVRIPAAPGPVTFYRVRADDGRASSEPVVGSFRPAPTDGREVRFVWTGDVVGQGWGIDTARGGMRLFDAMRAREPGFLLHSGDTVYADGPLEETIVLPDVSTWRNVVTPAKAAVAQDLDGFRGQWAYNLLDVPYRTFAAAVPTIASWDDHEVTNNWYPGEVLTDPEYDRERRVDVLAGHAAQAFAEWMPLEPGRSADPAGRVYRRVPYGPQLDVFVLDMRSHRGPNPAAAAPGPSPILGAEQVRWLLDGLAASRATWKVIAADMPLGIVVRDGGTGIEAVANGAPGAPGGREGEIAGLLAGMRERGVRNTVWLTADVHYTAANLYTPEQAGIAADPFWEFVSGPAHAGAFPASPLDPTLAPQQVFVRAPDRADVSPAEGFQHFGEVTISGGRLRVDLRDADGVGLWSTTLDPA</sequence>
<evidence type="ECO:0000313" key="3">
    <source>
        <dbReference type="EMBL" id="MEJ2890431.1"/>
    </source>
</evidence>
<name>A0ABU8NFN3_9PSEU</name>
<dbReference type="InterPro" id="IPR038607">
    <property type="entry name" value="PhoD-like_sf"/>
</dbReference>
<evidence type="ECO:0000259" key="1">
    <source>
        <dbReference type="Pfam" id="PF09423"/>
    </source>
</evidence>
<organism evidence="3 4">
    <name type="scientific">Actinomycetospora aeridis</name>
    <dbReference type="NCBI Taxonomy" id="3129231"/>
    <lineage>
        <taxon>Bacteria</taxon>
        <taxon>Bacillati</taxon>
        <taxon>Actinomycetota</taxon>
        <taxon>Actinomycetes</taxon>
        <taxon>Pseudonocardiales</taxon>
        <taxon>Pseudonocardiaceae</taxon>
        <taxon>Actinomycetospora</taxon>
    </lineage>
</organism>
<dbReference type="Gene3D" id="2.60.40.380">
    <property type="entry name" value="Purple acid phosphatase-like, N-terminal"/>
    <property type="match status" value="1"/>
</dbReference>
<dbReference type="Pfam" id="PF16655">
    <property type="entry name" value="PhoD_N"/>
    <property type="match status" value="1"/>
</dbReference>
<dbReference type="InterPro" id="IPR006311">
    <property type="entry name" value="TAT_signal"/>
</dbReference>
<accession>A0ABU8NFN3</accession>
<protein>
    <submittedName>
        <fullName evidence="3">Alkaline phosphatase D family protein</fullName>
    </submittedName>
</protein>
<dbReference type="Gene3D" id="3.60.21.70">
    <property type="entry name" value="PhoD-like phosphatase"/>
    <property type="match status" value="1"/>
</dbReference>
<evidence type="ECO:0000259" key="2">
    <source>
        <dbReference type="Pfam" id="PF16655"/>
    </source>
</evidence>
<dbReference type="InterPro" id="IPR029052">
    <property type="entry name" value="Metallo-depent_PP-like"/>
</dbReference>
<dbReference type="InterPro" id="IPR052900">
    <property type="entry name" value="Phospholipid_Metab_Enz"/>
</dbReference>
<dbReference type="InterPro" id="IPR018946">
    <property type="entry name" value="PhoD-like_MPP"/>
</dbReference>
<proteinExistence type="predicted"/>
<feature type="domain" description="Phospholipase D N-terminal" evidence="2">
    <location>
        <begin position="46"/>
        <end position="132"/>
    </location>
</feature>
<dbReference type="RefSeq" id="WP_337718628.1">
    <property type="nucleotide sequence ID" value="NZ_JBBEGL010000013.1"/>
</dbReference>
<dbReference type="InterPro" id="IPR032093">
    <property type="entry name" value="PhoD_N"/>
</dbReference>
<dbReference type="EMBL" id="JBBEGL010000013">
    <property type="protein sequence ID" value="MEJ2890431.1"/>
    <property type="molecule type" value="Genomic_DNA"/>
</dbReference>
<dbReference type="Pfam" id="PF09423">
    <property type="entry name" value="PhoD"/>
    <property type="match status" value="1"/>
</dbReference>
<comment type="caution">
    <text evidence="3">The sequence shown here is derived from an EMBL/GenBank/DDBJ whole genome shotgun (WGS) entry which is preliminary data.</text>
</comment>
<dbReference type="PANTHER" id="PTHR43606">
    <property type="entry name" value="PHOSPHATASE, PUTATIVE (AFU_ORTHOLOGUE AFUA_6G08710)-RELATED"/>
    <property type="match status" value="1"/>
</dbReference>
<dbReference type="PANTHER" id="PTHR43606:SF1">
    <property type="entry name" value="PHOD-LIKE PHOSPHATASE METALLOPHOSPHATASE DOMAIN-CONTAINING PROTEIN"/>
    <property type="match status" value="1"/>
</dbReference>
<dbReference type="Proteomes" id="UP001370100">
    <property type="component" value="Unassembled WGS sequence"/>
</dbReference>
<dbReference type="PROSITE" id="PS51318">
    <property type="entry name" value="TAT"/>
    <property type="match status" value="1"/>
</dbReference>
<evidence type="ECO:0000313" key="4">
    <source>
        <dbReference type="Proteomes" id="UP001370100"/>
    </source>
</evidence>
<gene>
    <name evidence="3" type="ORF">WCD41_28510</name>
</gene>